<evidence type="ECO:0000313" key="6">
    <source>
        <dbReference type="Proteomes" id="UP001056429"/>
    </source>
</evidence>
<feature type="domain" description="Methyl-accepting transducer" evidence="4">
    <location>
        <begin position="148"/>
        <end position="237"/>
    </location>
</feature>
<comment type="caution">
    <text evidence="5">The sequence shown here is derived from an EMBL/GenBank/DDBJ whole genome shotgun (WGS) entry which is preliminary data.</text>
</comment>
<accession>A0A9J6P8F6</accession>
<dbReference type="Pfam" id="PF00015">
    <property type="entry name" value="MCPsignal"/>
    <property type="match status" value="1"/>
</dbReference>
<proteinExistence type="inferred from homology"/>
<evidence type="ECO:0000313" key="5">
    <source>
        <dbReference type="EMBL" id="MCM1992209.1"/>
    </source>
</evidence>
<sequence>MKHIEFIKSIDSFSTKSFVFLRHSYKSKTKKNLLNEKTTIQNTFYKINCTIKNLQDSAESMYTCSNEFKEKLDINNIISHEIINEFLQIHKRIRLSAESSRYVNKNLALNIEIVEELMILSNAMKELSSSITKVFNIIAEEISYFSIEIQETHKSSKNTVNPIKSLNERKEKINFIIDLITNIAHETNLLTLNAAIETAKVSALDKKLTYIVDDIRILAEKSSELLIEVEEILKDIKIRFLERG</sequence>
<organism evidence="5 6">
    <name type="scientific">Oceanirhabdus seepicola</name>
    <dbReference type="NCBI Taxonomy" id="2828781"/>
    <lineage>
        <taxon>Bacteria</taxon>
        <taxon>Bacillati</taxon>
        <taxon>Bacillota</taxon>
        <taxon>Clostridia</taxon>
        <taxon>Eubacteriales</taxon>
        <taxon>Clostridiaceae</taxon>
        <taxon>Oceanirhabdus</taxon>
    </lineage>
</organism>
<dbReference type="InterPro" id="IPR051310">
    <property type="entry name" value="MCP_chemotaxis"/>
</dbReference>
<keyword evidence="6" id="KW-1185">Reference proteome</keyword>
<dbReference type="PANTHER" id="PTHR43531:SF11">
    <property type="entry name" value="METHYL-ACCEPTING CHEMOTAXIS PROTEIN 3"/>
    <property type="match status" value="1"/>
</dbReference>
<dbReference type="InterPro" id="IPR004089">
    <property type="entry name" value="MCPsignal_dom"/>
</dbReference>
<dbReference type="Proteomes" id="UP001056429">
    <property type="component" value="Unassembled WGS sequence"/>
</dbReference>
<dbReference type="GO" id="GO:0007165">
    <property type="term" value="P:signal transduction"/>
    <property type="evidence" value="ECO:0007669"/>
    <property type="project" value="UniProtKB-KW"/>
</dbReference>
<evidence type="ECO:0000259" key="4">
    <source>
        <dbReference type="PROSITE" id="PS50111"/>
    </source>
</evidence>
<protein>
    <recommendedName>
        <fullName evidence="4">Methyl-accepting transducer domain-containing protein</fullName>
    </recommendedName>
</protein>
<comment type="similarity">
    <text evidence="2">Belongs to the methyl-accepting chemotaxis (MCP) protein family.</text>
</comment>
<evidence type="ECO:0000256" key="3">
    <source>
        <dbReference type="PROSITE-ProRule" id="PRU00284"/>
    </source>
</evidence>
<reference evidence="5" key="1">
    <citation type="journal article" date="2021" name="mSystems">
        <title>Bacteria and Archaea Synergistically Convert Glycine Betaine to Biogenic Methane in the Formosa Cold Seep of the South China Sea.</title>
        <authorList>
            <person name="Li L."/>
            <person name="Zhang W."/>
            <person name="Zhang S."/>
            <person name="Song L."/>
            <person name="Sun Q."/>
            <person name="Zhang H."/>
            <person name="Xiang H."/>
            <person name="Dong X."/>
        </authorList>
    </citation>
    <scope>NUCLEOTIDE SEQUENCE</scope>
    <source>
        <strain evidence="5">ZWT</strain>
    </source>
</reference>
<dbReference type="PANTHER" id="PTHR43531">
    <property type="entry name" value="PROTEIN ICFG"/>
    <property type="match status" value="1"/>
</dbReference>
<gene>
    <name evidence="5" type="ORF">KDK92_21005</name>
</gene>
<dbReference type="GO" id="GO:0004888">
    <property type="term" value="F:transmembrane signaling receptor activity"/>
    <property type="evidence" value="ECO:0007669"/>
    <property type="project" value="TreeGrafter"/>
</dbReference>
<dbReference type="EMBL" id="JAGSOJ010000005">
    <property type="protein sequence ID" value="MCM1992209.1"/>
    <property type="molecule type" value="Genomic_DNA"/>
</dbReference>
<keyword evidence="1" id="KW-0145">Chemotaxis</keyword>
<dbReference type="GO" id="GO:0006935">
    <property type="term" value="P:chemotaxis"/>
    <property type="evidence" value="ECO:0007669"/>
    <property type="project" value="UniProtKB-KW"/>
</dbReference>
<dbReference type="GO" id="GO:0005886">
    <property type="term" value="C:plasma membrane"/>
    <property type="evidence" value="ECO:0007669"/>
    <property type="project" value="TreeGrafter"/>
</dbReference>
<keyword evidence="3" id="KW-0807">Transducer</keyword>
<reference evidence="5" key="2">
    <citation type="submission" date="2021-04" db="EMBL/GenBank/DDBJ databases">
        <authorList>
            <person name="Dong X."/>
        </authorList>
    </citation>
    <scope>NUCLEOTIDE SEQUENCE</scope>
    <source>
        <strain evidence="5">ZWT</strain>
    </source>
</reference>
<dbReference type="Gene3D" id="1.10.287.950">
    <property type="entry name" value="Methyl-accepting chemotaxis protein"/>
    <property type="match status" value="1"/>
</dbReference>
<dbReference type="RefSeq" id="WP_250861374.1">
    <property type="nucleotide sequence ID" value="NZ_JAGSOJ010000005.1"/>
</dbReference>
<evidence type="ECO:0000256" key="1">
    <source>
        <dbReference type="ARBA" id="ARBA00022500"/>
    </source>
</evidence>
<dbReference type="AlphaFoldDB" id="A0A9J6P8F6"/>
<dbReference type="SUPFAM" id="SSF58104">
    <property type="entry name" value="Methyl-accepting chemotaxis protein (MCP) signaling domain"/>
    <property type="match status" value="1"/>
</dbReference>
<evidence type="ECO:0000256" key="2">
    <source>
        <dbReference type="ARBA" id="ARBA00029447"/>
    </source>
</evidence>
<name>A0A9J6P8F6_9CLOT</name>
<dbReference type="PROSITE" id="PS50111">
    <property type="entry name" value="CHEMOTAXIS_TRANSDUC_2"/>
    <property type="match status" value="1"/>
</dbReference>